<dbReference type="Pfam" id="PF03404">
    <property type="entry name" value="Mo-co_dimer"/>
    <property type="match status" value="1"/>
</dbReference>
<dbReference type="SUPFAM" id="SSF81296">
    <property type="entry name" value="E set domains"/>
    <property type="match status" value="1"/>
</dbReference>
<evidence type="ECO:0000256" key="3">
    <source>
        <dbReference type="ARBA" id="ARBA00022723"/>
    </source>
</evidence>
<comment type="caution">
    <text evidence="7">The sequence shown here is derived from an EMBL/GenBank/DDBJ whole genome shotgun (WGS) entry which is preliminary data.</text>
</comment>
<dbReference type="Gene3D" id="2.60.40.650">
    <property type="match status" value="1"/>
</dbReference>
<comment type="cofactor">
    <cofactor evidence="1">
        <name>Mo-molybdopterin</name>
        <dbReference type="ChEBI" id="CHEBI:71302"/>
    </cofactor>
</comment>
<dbReference type="PRINTS" id="PR00407">
    <property type="entry name" value="EUMOPTERIN"/>
</dbReference>
<dbReference type="GO" id="GO:0030151">
    <property type="term" value="F:molybdenum ion binding"/>
    <property type="evidence" value="ECO:0007669"/>
    <property type="project" value="InterPro"/>
</dbReference>
<dbReference type="InterPro" id="IPR008335">
    <property type="entry name" value="Mopterin_OxRdtase_euk"/>
</dbReference>
<organism evidence="7 8">
    <name type="scientific">Inquilinus limosus</name>
    <dbReference type="NCBI Taxonomy" id="171674"/>
    <lineage>
        <taxon>Bacteria</taxon>
        <taxon>Pseudomonadati</taxon>
        <taxon>Pseudomonadota</taxon>
        <taxon>Alphaproteobacteria</taxon>
        <taxon>Rhodospirillales</taxon>
        <taxon>Rhodospirillaceae</taxon>
        <taxon>Inquilinus</taxon>
    </lineage>
</organism>
<dbReference type="CDD" id="cd02113">
    <property type="entry name" value="bact_SoxC_Moco"/>
    <property type="match status" value="1"/>
</dbReference>
<dbReference type="PROSITE" id="PS51318">
    <property type="entry name" value="TAT"/>
    <property type="match status" value="1"/>
</dbReference>
<evidence type="ECO:0000256" key="2">
    <source>
        <dbReference type="ARBA" id="ARBA00022505"/>
    </source>
</evidence>
<dbReference type="FunFam" id="2.60.40.650:FF:000004">
    <property type="entry name" value="Sulfite oxidase, putative"/>
    <property type="match status" value="1"/>
</dbReference>
<dbReference type="PANTHER" id="PTHR19372">
    <property type="entry name" value="SULFITE REDUCTASE"/>
    <property type="match status" value="1"/>
</dbReference>
<dbReference type="GO" id="GO:0020037">
    <property type="term" value="F:heme binding"/>
    <property type="evidence" value="ECO:0007669"/>
    <property type="project" value="TreeGrafter"/>
</dbReference>
<dbReference type="InterPro" id="IPR030835">
    <property type="entry name" value="Sulfite_DH_SoxC"/>
</dbReference>
<name>A0A211ZV17_9PROT</name>
<keyword evidence="4" id="KW-0560">Oxidoreductase</keyword>
<dbReference type="Pfam" id="PF00174">
    <property type="entry name" value="Oxidored_molyb"/>
    <property type="match status" value="1"/>
</dbReference>
<dbReference type="SUPFAM" id="SSF56524">
    <property type="entry name" value="Oxidoreductase molybdopterin-binding domain"/>
    <property type="match status" value="1"/>
</dbReference>
<dbReference type="InterPro" id="IPR005066">
    <property type="entry name" value="MoCF_OxRdtse_dimer"/>
</dbReference>
<dbReference type="GO" id="GO:0008482">
    <property type="term" value="F:sulfite oxidase activity"/>
    <property type="evidence" value="ECO:0007669"/>
    <property type="project" value="TreeGrafter"/>
</dbReference>
<dbReference type="RefSeq" id="WP_088149132.1">
    <property type="nucleotide sequence ID" value="NZ_NHON01000001.1"/>
</dbReference>
<feature type="domain" description="Oxidoreductase molybdopterin-binding" evidence="5">
    <location>
        <begin position="117"/>
        <end position="280"/>
    </location>
</feature>
<dbReference type="InterPro" id="IPR006311">
    <property type="entry name" value="TAT_signal"/>
</dbReference>
<evidence type="ECO:0000256" key="4">
    <source>
        <dbReference type="ARBA" id="ARBA00023002"/>
    </source>
</evidence>
<dbReference type="InterPro" id="IPR036374">
    <property type="entry name" value="OxRdtase_Mopterin-bd_sf"/>
</dbReference>
<dbReference type="FunFam" id="3.90.420.10:FF:000006">
    <property type="entry name" value="Sulfur dehydrogenase subunit SoxC"/>
    <property type="match status" value="1"/>
</dbReference>
<reference evidence="8" key="1">
    <citation type="submission" date="2017-05" db="EMBL/GenBank/DDBJ databases">
        <authorList>
            <person name="Macchi M."/>
            <person name="Festa S."/>
            <person name="Coppotelli B.M."/>
            <person name="Morelli I.S."/>
        </authorList>
    </citation>
    <scope>NUCLEOTIDE SEQUENCE [LARGE SCALE GENOMIC DNA]</scope>
    <source>
        <strain evidence="8">I</strain>
    </source>
</reference>
<evidence type="ECO:0000313" key="7">
    <source>
        <dbReference type="EMBL" id="OWJ69142.1"/>
    </source>
</evidence>
<proteinExistence type="predicted"/>
<dbReference type="PANTHER" id="PTHR19372:SF7">
    <property type="entry name" value="SULFITE OXIDASE, MITOCHONDRIAL"/>
    <property type="match status" value="1"/>
</dbReference>
<evidence type="ECO:0000259" key="6">
    <source>
        <dbReference type="Pfam" id="PF03404"/>
    </source>
</evidence>
<dbReference type="OrthoDB" id="9778777at2"/>
<dbReference type="InterPro" id="IPR000572">
    <property type="entry name" value="OxRdtase_Mopterin-bd_dom"/>
</dbReference>
<dbReference type="InterPro" id="IPR014756">
    <property type="entry name" value="Ig_E-set"/>
</dbReference>
<dbReference type="Gene3D" id="3.90.420.10">
    <property type="entry name" value="Oxidoreductase, molybdopterin-binding domain"/>
    <property type="match status" value="1"/>
</dbReference>
<dbReference type="GO" id="GO:0043546">
    <property type="term" value="F:molybdopterin cofactor binding"/>
    <property type="evidence" value="ECO:0007669"/>
    <property type="project" value="TreeGrafter"/>
</dbReference>
<evidence type="ECO:0000313" key="8">
    <source>
        <dbReference type="Proteomes" id="UP000196655"/>
    </source>
</evidence>
<dbReference type="GO" id="GO:0006790">
    <property type="term" value="P:sulfur compound metabolic process"/>
    <property type="evidence" value="ECO:0007669"/>
    <property type="project" value="TreeGrafter"/>
</dbReference>
<evidence type="ECO:0000259" key="5">
    <source>
        <dbReference type="Pfam" id="PF00174"/>
    </source>
</evidence>
<dbReference type="AlphaFoldDB" id="A0A211ZV17"/>
<dbReference type="EMBL" id="NHON01000001">
    <property type="protein sequence ID" value="OWJ69142.1"/>
    <property type="molecule type" value="Genomic_DNA"/>
</dbReference>
<sequence>MRDRKRPPAPDAAGTPEFPTRRAILGSALSLAGGVVAIGAGRGAAGQDAPAVVPPWTREQGAAITSPPYGLPSPFEKGVVRKPRTPPPVPTAASSGTPLQHLHGIITPNGLHYERHHAGVPAIDPDQHRLIVHGLVDRPLLFTMDDILRFPSVSRIHFLECSGNTPGWSGAKESWTAQETHGLLSCCEWTGVALSTLLDQVGGRPEARWILAEGADAAAMSRSVPIEKALDDAILAYAQNGERLRPEQGYPLRLVLPGYEGNMSIKWLRRLKLGDQPFQTREETSKYTDLMPDGRARQFTFVMEAKSVITFPSGGQALREPGFYEISGLAWSGHGSIRRVEISTDGGRSWREAQLQDPILPKCLTRFRLPWTWDGGPAVLQSRATDDTGYVQPQRAALIEARGLNSGYHFNGIQSWRVQPGGAVSNVV</sequence>
<keyword evidence="8" id="KW-1185">Reference proteome</keyword>
<protein>
    <submittedName>
        <fullName evidence="7">Sulfite dehydrogenase</fullName>
    </submittedName>
</protein>
<evidence type="ECO:0000256" key="1">
    <source>
        <dbReference type="ARBA" id="ARBA00001924"/>
    </source>
</evidence>
<gene>
    <name evidence="7" type="ORF">BWR60_01000</name>
</gene>
<accession>A0A211ZV17</accession>
<dbReference type="Proteomes" id="UP000196655">
    <property type="component" value="Unassembled WGS sequence"/>
</dbReference>
<dbReference type="NCBIfam" id="TIGR04555">
    <property type="entry name" value="sulfite_DH_soxC"/>
    <property type="match status" value="1"/>
</dbReference>
<keyword evidence="2" id="KW-0500">Molybdenum</keyword>
<keyword evidence="3" id="KW-0479">Metal-binding</keyword>
<feature type="domain" description="Moybdenum cofactor oxidoreductase dimerisation" evidence="6">
    <location>
        <begin position="299"/>
        <end position="410"/>
    </location>
</feature>